<sequence length="201" mass="21366">MLVRSCLLFALLGYVASFEPPTTLSPMTSPTVTPPAAACSVLVVADLSSAGASWHVEHTLVRATVAGIFDGAKHRSFPTQVAFWRYSSGPDADGPLPTAFGTDYYSVPIRFEDKGGDLSVANATASINNWSVTNSVIAIFTSSNKNQIVAAGQNYLRKALTVGISDTQDASPFAAVVLHEHDTNMISDAILDMCKTLIQQK</sequence>
<protein>
    <recommendedName>
        <fullName evidence="4">VWFA domain-containing protein</fullName>
    </recommendedName>
</protein>
<reference evidence="2" key="1">
    <citation type="submission" date="2023-06" db="EMBL/GenBank/DDBJ databases">
        <authorList>
            <person name="Delattre M."/>
        </authorList>
    </citation>
    <scope>NUCLEOTIDE SEQUENCE</scope>
    <source>
        <strain evidence="2">AF72</strain>
    </source>
</reference>
<evidence type="ECO:0000313" key="2">
    <source>
        <dbReference type="EMBL" id="CAJ0566786.1"/>
    </source>
</evidence>
<keyword evidence="3" id="KW-1185">Reference proteome</keyword>
<gene>
    <name evidence="2" type="ORF">MSPICULIGERA_LOCUS5374</name>
</gene>
<evidence type="ECO:0000313" key="3">
    <source>
        <dbReference type="Proteomes" id="UP001177023"/>
    </source>
</evidence>
<evidence type="ECO:0000256" key="1">
    <source>
        <dbReference type="SAM" id="SignalP"/>
    </source>
</evidence>
<feature type="signal peptide" evidence="1">
    <location>
        <begin position="1"/>
        <end position="17"/>
    </location>
</feature>
<organism evidence="2 3">
    <name type="scientific">Mesorhabditis spiculigera</name>
    <dbReference type="NCBI Taxonomy" id="96644"/>
    <lineage>
        <taxon>Eukaryota</taxon>
        <taxon>Metazoa</taxon>
        <taxon>Ecdysozoa</taxon>
        <taxon>Nematoda</taxon>
        <taxon>Chromadorea</taxon>
        <taxon>Rhabditida</taxon>
        <taxon>Rhabditina</taxon>
        <taxon>Rhabditomorpha</taxon>
        <taxon>Rhabditoidea</taxon>
        <taxon>Rhabditidae</taxon>
        <taxon>Mesorhabditinae</taxon>
        <taxon>Mesorhabditis</taxon>
    </lineage>
</organism>
<dbReference type="EMBL" id="CATQJA010001331">
    <property type="protein sequence ID" value="CAJ0566786.1"/>
    <property type="molecule type" value="Genomic_DNA"/>
</dbReference>
<proteinExistence type="predicted"/>
<feature type="chain" id="PRO_5041217111" description="VWFA domain-containing protein" evidence="1">
    <location>
        <begin position="18"/>
        <end position="201"/>
    </location>
</feature>
<dbReference type="AlphaFoldDB" id="A0AA36FYH2"/>
<accession>A0AA36FYH2</accession>
<keyword evidence="1" id="KW-0732">Signal</keyword>
<evidence type="ECO:0008006" key="4">
    <source>
        <dbReference type="Google" id="ProtNLM"/>
    </source>
</evidence>
<dbReference type="Proteomes" id="UP001177023">
    <property type="component" value="Unassembled WGS sequence"/>
</dbReference>
<feature type="non-terminal residue" evidence="2">
    <location>
        <position position="1"/>
    </location>
</feature>
<name>A0AA36FYH2_9BILA</name>
<comment type="caution">
    <text evidence="2">The sequence shown here is derived from an EMBL/GenBank/DDBJ whole genome shotgun (WGS) entry which is preliminary data.</text>
</comment>